<feature type="signal peptide" evidence="5">
    <location>
        <begin position="1"/>
        <end position="23"/>
    </location>
</feature>
<evidence type="ECO:0000256" key="1">
    <source>
        <dbReference type="ARBA" id="ARBA00004370"/>
    </source>
</evidence>
<evidence type="ECO:0000313" key="7">
    <source>
        <dbReference type="EMBL" id="KAJ3653939.1"/>
    </source>
</evidence>
<name>A0AA38IHW9_9CUCU</name>
<sequence>MKIVYQNVIWLLSFAAYTYMSLADDEKPAVDIVAFFHEEDNQAKLAFETAVSNFDIMDSPVEYVPRIEVTSESDSLEHYNTFCNLVKAGKVGSIISPTSPKVAPIIESLCVNLEIPVLQVHWRASPLMNNSMTINFYPDQKLLSQGIGVVVRNLQWRSVVIFYEGTENLIRIQEILKIQNYDASSKSNSVILKQLGPGPDYRSALKQIQNKTEYRIVLDCKTENVLNILHQAKELNLLDKKYSYFITTLDAHTLNFSVLNTEANITTVRIINPENSVFQNIVTRWKMRANVDLDAYSVKTETALMYDAVSTFMNSFRNNYVTTPIETEVLNCNENIKQWKHGLQLATFMKAVLISPKEAAQIVQGQNL</sequence>
<proteinExistence type="predicted"/>
<dbReference type="EMBL" id="JALNTZ010000004">
    <property type="protein sequence ID" value="KAJ3653939.1"/>
    <property type="molecule type" value="Genomic_DNA"/>
</dbReference>
<dbReference type="InterPro" id="IPR028082">
    <property type="entry name" value="Peripla_BP_I"/>
</dbReference>
<evidence type="ECO:0000256" key="4">
    <source>
        <dbReference type="ARBA" id="ARBA00023136"/>
    </source>
</evidence>
<keyword evidence="8" id="KW-1185">Reference proteome</keyword>
<dbReference type="PANTHER" id="PTHR18966">
    <property type="entry name" value="IONOTROPIC GLUTAMATE RECEPTOR"/>
    <property type="match status" value="1"/>
</dbReference>
<keyword evidence="5" id="KW-0732">Signal</keyword>
<accession>A0AA38IHW9</accession>
<dbReference type="Pfam" id="PF01094">
    <property type="entry name" value="ANF_receptor"/>
    <property type="match status" value="1"/>
</dbReference>
<feature type="domain" description="Receptor ligand binding region" evidence="6">
    <location>
        <begin position="44"/>
        <end position="352"/>
    </location>
</feature>
<comment type="caution">
    <text evidence="7">The sequence shown here is derived from an EMBL/GenBank/DDBJ whole genome shotgun (WGS) entry which is preliminary data.</text>
</comment>
<evidence type="ECO:0000256" key="2">
    <source>
        <dbReference type="ARBA" id="ARBA00022692"/>
    </source>
</evidence>
<gene>
    <name evidence="7" type="ORF">Zmor_013160</name>
</gene>
<keyword evidence="3" id="KW-1133">Transmembrane helix</keyword>
<keyword evidence="2" id="KW-0812">Transmembrane</keyword>
<dbReference type="GO" id="GO:0016020">
    <property type="term" value="C:membrane"/>
    <property type="evidence" value="ECO:0007669"/>
    <property type="project" value="UniProtKB-SubCell"/>
</dbReference>
<dbReference type="SUPFAM" id="SSF53822">
    <property type="entry name" value="Periplasmic binding protein-like I"/>
    <property type="match status" value="1"/>
</dbReference>
<feature type="chain" id="PRO_5041279318" description="Receptor ligand binding region domain-containing protein" evidence="5">
    <location>
        <begin position="24"/>
        <end position="368"/>
    </location>
</feature>
<dbReference type="CDD" id="cd06382">
    <property type="entry name" value="PBP1_iGluR_Kainate"/>
    <property type="match status" value="1"/>
</dbReference>
<evidence type="ECO:0000256" key="5">
    <source>
        <dbReference type="SAM" id="SignalP"/>
    </source>
</evidence>
<evidence type="ECO:0000313" key="8">
    <source>
        <dbReference type="Proteomes" id="UP001168821"/>
    </source>
</evidence>
<comment type="subcellular location">
    <subcellularLocation>
        <location evidence="1">Membrane</location>
    </subcellularLocation>
</comment>
<dbReference type="AlphaFoldDB" id="A0AA38IHW9"/>
<dbReference type="InterPro" id="IPR015683">
    <property type="entry name" value="Ionotropic_Glu_rcpt"/>
</dbReference>
<protein>
    <recommendedName>
        <fullName evidence="6">Receptor ligand binding region domain-containing protein</fullName>
    </recommendedName>
</protein>
<reference evidence="7" key="1">
    <citation type="journal article" date="2023" name="G3 (Bethesda)">
        <title>Whole genome assemblies of Zophobas morio and Tenebrio molitor.</title>
        <authorList>
            <person name="Kaur S."/>
            <person name="Stinson S.A."/>
            <person name="diCenzo G.C."/>
        </authorList>
    </citation>
    <scope>NUCLEOTIDE SEQUENCE</scope>
    <source>
        <strain evidence="7">QUZm001</strain>
    </source>
</reference>
<dbReference type="InterPro" id="IPR001828">
    <property type="entry name" value="ANF_lig-bd_rcpt"/>
</dbReference>
<evidence type="ECO:0000256" key="3">
    <source>
        <dbReference type="ARBA" id="ARBA00022989"/>
    </source>
</evidence>
<dbReference type="Proteomes" id="UP001168821">
    <property type="component" value="Unassembled WGS sequence"/>
</dbReference>
<evidence type="ECO:0000259" key="6">
    <source>
        <dbReference type="Pfam" id="PF01094"/>
    </source>
</evidence>
<organism evidence="7 8">
    <name type="scientific">Zophobas morio</name>
    <dbReference type="NCBI Taxonomy" id="2755281"/>
    <lineage>
        <taxon>Eukaryota</taxon>
        <taxon>Metazoa</taxon>
        <taxon>Ecdysozoa</taxon>
        <taxon>Arthropoda</taxon>
        <taxon>Hexapoda</taxon>
        <taxon>Insecta</taxon>
        <taxon>Pterygota</taxon>
        <taxon>Neoptera</taxon>
        <taxon>Endopterygota</taxon>
        <taxon>Coleoptera</taxon>
        <taxon>Polyphaga</taxon>
        <taxon>Cucujiformia</taxon>
        <taxon>Tenebrionidae</taxon>
        <taxon>Zophobas</taxon>
    </lineage>
</organism>
<dbReference type="Gene3D" id="3.40.50.2300">
    <property type="match status" value="2"/>
</dbReference>
<keyword evidence="4" id="KW-0472">Membrane</keyword>